<organism evidence="3 4">
    <name type="scientific">Rhizophagus irregularis (strain DAOM 197198w)</name>
    <name type="common">Glomus intraradices</name>
    <dbReference type="NCBI Taxonomy" id="1432141"/>
    <lineage>
        <taxon>Eukaryota</taxon>
        <taxon>Fungi</taxon>
        <taxon>Fungi incertae sedis</taxon>
        <taxon>Mucoromycota</taxon>
        <taxon>Glomeromycotina</taxon>
        <taxon>Glomeromycetes</taxon>
        <taxon>Glomerales</taxon>
        <taxon>Glomeraceae</taxon>
        <taxon>Rhizophagus</taxon>
    </lineage>
</organism>
<dbReference type="Proteomes" id="UP000022910">
    <property type="component" value="Unassembled WGS sequence"/>
</dbReference>
<dbReference type="SMR" id="A0A015MVK7"/>
<evidence type="ECO:0000313" key="4">
    <source>
        <dbReference type="Proteomes" id="UP000022910"/>
    </source>
</evidence>
<keyword evidence="1" id="KW-0175">Coiled coil</keyword>
<sequence length="98" mass="11266">MKQAVVTDSDKDNKTDSEEDESDESVCESEIAIPTAQSELKAKIAELDVLKQYNMELEAENFDLKHEVVNLRKCNKEHENRIKELKKSRRGTDTENIV</sequence>
<keyword evidence="4" id="KW-1185">Reference proteome</keyword>
<protein>
    <submittedName>
        <fullName evidence="3">Uncharacterized protein</fullName>
    </submittedName>
</protein>
<comment type="caution">
    <text evidence="3">The sequence shown here is derived from an EMBL/GenBank/DDBJ whole genome shotgun (WGS) entry which is preliminary data.</text>
</comment>
<evidence type="ECO:0000256" key="2">
    <source>
        <dbReference type="SAM" id="MobiDB-lite"/>
    </source>
</evidence>
<proteinExistence type="predicted"/>
<feature type="coiled-coil region" evidence="1">
    <location>
        <begin position="40"/>
        <end position="95"/>
    </location>
</feature>
<dbReference type="EMBL" id="JEMT01016449">
    <property type="protein sequence ID" value="EXX70803.1"/>
    <property type="molecule type" value="Genomic_DNA"/>
</dbReference>
<evidence type="ECO:0000313" key="3">
    <source>
        <dbReference type="EMBL" id="EXX70803.1"/>
    </source>
</evidence>
<name>A0A015MVK7_RHIIW</name>
<reference evidence="3 4" key="1">
    <citation type="submission" date="2014-02" db="EMBL/GenBank/DDBJ databases">
        <title>Single nucleus genome sequencing reveals high similarity among nuclei of an endomycorrhizal fungus.</title>
        <authorList>
            <person name="Lin K."/>
            <person name="Geurts R."/>
            <person name="Zhang Z."/>
            <person name="Limpens E."/>
            <person name="Saunders D.G."/>
            <person name="Mu D."/>
            <person name="Pang E."/>
            <person name="Cao H."/>
            <person name="Cha H."/>
            <person name="Lin T."/>
            <person name="Zhou Q."/>
            <person name="Shang Y."/>
            <person name="Li Y."/>
            <person name="Ivanov S."/>
            <person name="Sharma T."/>
            <person name="Velzen R.V."/>
            <person name="Ruijter N.D."/>
            <person name="Aanen D.K."/>
            <person name="Win J."/>
            <person name="Kamoun S."/>
            <person name="Bisseling T."/>
            <person name="Huang S."/>
        </authorList>
    </citation>
    <scope>NUCLEOTIDE SEQUENCE [LARGE SCALE GENOMIC DNA]</scope>
    <source>
        <strain evidence="4">DAOM197198w</strain>
    </source>
</reference>
<dbReference type="AlphaFoldDB" id="A0A015MVK7"/>
<feature type="compositionally biased region" description="Acidic residues" evidence="2">
    <location>
        <begin position="17"/>
        <end position="27"/>
    </location>
</feature>
<gene>
    <name evidence="3" type="ORF">RirG_084220</name>
</gene>
<accession>A0A015MVK7</accession>
<feature type="region of interest" description="Disordered" evidence="2">
    <location>
        <begin position="1"/>
        <end position="29"/>
    </location>
</feature>
<evidence type="ECO:0000256" key="1">
    <source>
        <dbReference type="SAM" id="Coils"/>
    </source>
</evidence>
<dbReference type="HOGENOM" id="CLU_2334757_0_0_1"/>